<protein>
    <submittedName>
        <fullName evidence="1">Uncharacterized protein</fullName>
    </submittedName>
</protein>
<dbReference type="OrthoDB" id="2271291at2759"/>
<gene>
    <name evidence="1" type="ORF">INT47_001481</name>
</gene>
<organism evidence="1 2">
    <name type="scientific">Mucor saturninus</name>
    <dbReference type="NCBI Taxonomy" id="64648"/>
    <lineage>
        <taxon>Eukaryota</taxon>
        <taxon>Fungi</taxon>
        <taxon>Fungi incertae sedis</taxon>
        <taxon>Mucoromycota</taxon>
        <taxon>Mucoromycotina</taxon>
        <taxon>Mucoromycetes</taxon>
        <taxon>Mucorales</taxon>
        <taxon>Mucorineae</taxon>
        <taxon>Mucoraceae</taxon>
        <taxon>Mucor</taxon>
    </lineage>
</organism>
<evidence type="ECO:0000313" key="1">
    <source>
        <dbReference type="EMBL" id="KAG2201432.1"/>
    </source>
</evidence>
<dbReference type="EMBL" id="JAEPRD010000071">
    <property type="protein sequence ID" value="KAG2201432.1"/>
    <property type="molecule type" value="Genomic_DNA"/>
</dbReference>
<keyword evidence="2" id="KW-1185">Reference proteome</keyword>
<reference evidence="1" key="1">
    <citation type="submission" date="2020-12" db="EMBL/GenBank/DDBJ databases">
        <title>Metabolic potential, ecology and presence of endohyphal bacteria is reflected in genomic diversity of Mucoromycotina.</title>
        <authorList>
            <person name="Muszewska A."/>
            <person name="Okrasinska A."/>
            <person name="Steczkiewicz K."/>
            <person name="Drgas O."/>
            <person name="Orlowska M."/>
            <person name="Perlinska-Lenart U."/>
            <person name="Aleksandrzak-Piekarczyk T."/>
            <person name="Szatraj K."/>
            <person name="Zielenkiewicz U."/>
            <person name="Pilsyk S."/>
            <person name="Malc E."/>
            <person name="Mieczkowski P."/>
            <person name="Kruszewska J.S."/>
            <person name="Biernat P."/>
            <person name="Pawlowska J."/>
        </authorList>
    </citation>
    <scope>NUCLEOTIDE SEQUENCE</scope>
    <source>
        <strain evidence="1">WA0000017839</strain>
    </source>
</reference>
<comment type="caution">
    <text evidence="1">The sequence shown here is derived from an EMBL/GenBank/DDBJ whole genome shotgun (WGS) entry which is preliminary data.</text>
</comment>
<dbReference type="Proteomes" id="UP000603453">
    <property type="component" value="Unassembled WGS sequence"/>
</dbReference>
<dbReference type="AlphaFoldDB" id="A0A8H7R030"/>
<sequence>MESGSESDNPAPVRNRMARQVALAANENAHFKEKFERRKTGSKPDMTIRLVFGGGQPLEFGACEAASYYAGPADKKYYYESTIKLPKMLKDMLFDLYEYVDWDMQKMKQIEPWSLSSLPWPTQKDTNVAEYEGYINQQEVPTSTEDIANCTGLYIRLTKVSRVEILNMDKLGEVELQTTYYDALLSELIADQDNNVALRWPNKLVDEEQTEVKPGNSFTTKHSVSHDVLRLGIASKRAIDKRNSCFGFKIHGFDLTFFITKKRHENCYTLLEIAQFTYASSLSNLHSFVSMMNLNKLTKVGRCFWNGCQATHVTRDDEANAMTNDDAGAVPVSELYALINRTCNRTLGA</sequence>
<accession>A0A8H7R030</accession>
<evidence type="ECO:0000313" key="2">
    <source>
        <dbReference type="Proteomes" id="UP000603453"/>
    </source>
</evidence>
<name>A0A8H7R030_9FUNG</name>
<proteinExistence type="predicted"/>